<keyword evidence="1" id="KW-0614">Plasmid</keyword>
<reference evidence="1" key="1">
    <citation type="submission" date="2022-10" db="EMBL/GenBank/DDBJ databases">
        <title>Rhodococcus sp.75.</title>
        <authorList>
            <person name="Sun M."/>
        </authorList>
    </citation>
    <scope>NUCLEOTIDE SEQUENCE</scope>
    <source>
        <strain evidence="1">75</strain>
        <plasmid evidence="1">unnamed1</plasmid>
    </source>
</reference>
<evidence type="ECO:0008006" key="3">
    <source>
        <dbReference type="Google" id="ProtNLM"/>
    </source>
</evidence>
<sequence>MLRRTRKARQASSYAHLVPVSGDLDELVDRVAARRSRSITLMPTPLPEDAPSGLWVATTARDYIVYPDNADAQWRSGIVCHELAHMLLEHDPQPGTADLGAMVSRAAPSIDPQVAARFLHRHGYDDAAEADAEYLGTRLAARLGAAHTTGKRHRDRVFDRMR</sequence>
<gene>
    <name evidence="1" type="ORF">RHODO2019_17980</name>
</gene>
<dbReference type="Proteomes" id="UP001164965">
    <property type="component" value="Plasmid unnamed1"/>
</dbReference>
<proteinExistence type="predicted"/>
<geneLocation type="plasmid" evidence="1 2">
    <name>unnamed1</name>
</geneLocation>
<dbReference type="RefSeq" id="WP_265384987.1">
    <property type="nucleotide sequence ID" value="NZ_CP110616.1"/>
</dbReference>
<organism evidence="1 2">
    <name type="scientific">Rhodococcus antarcticus</name>
    <dbReference type="NCBI Taxonomy" id="2987751"/>
    <lineage>
        <taxon>Bacteria</taxon>
        <taxon>Bacillati</taxon>
        <taxon>Actinomycetota</taxon>
        <taxon>Actinomycetes</taxon>
        <taxon>Mycobacteriales</taxon>
        <taxon>Nocardiaceae</taxon>
        <taxon>Rhodococcus</taxon>
    </lineage>
</organism>
<accession>A0ABY6P5U0</accession>
<evidence type="ECO:0000313" key="1">
    <source>
        <dbReference type="EMBL" id="UZJ26883.1"/>
    </source>
</evidence>
<name>A0ABY6P5U0_9NOCA</name>
<dbReference type="EMBL" id="CP110616">
    <property type="protein sequence ID" value="UZJ26883.1"/>
    <property type="molecule type" value="Genomic_DNA"/>
</dbReference>
<protein>
    <recommendedName>
        <fullName evidence="3">IrrE N-terminal-like domain-containing protein</fullName>
    </recommendedName>
</protein>
<keyword evidence="2" id="KW-1185">Reference proteome</keyword>
<evidence type="ECO:0000313" key="2">
    <source>
        <dbReference type="Proteomes" id="UP001164965"/>
    </source>
</evidence>